<accession>A0A931NGQ5</accession>
<keyword evidence="4" id="KW-1185">Reference proteome</keyword>
<keyword evidence="1" id="KW-0479">Metal-binding</keyword>
<dbReference type="Pfam" id="PF01903">
    <property type="entry name" value="CbiX"/>
    <property type="match status" value="1"/>
</dbReference>
<evidence type="ECO:0000313" key="4">
    <source>
        <dbReference type="Proteomes" id="UP000613266"/>
    </source>
</evidence>
<reference evidence="3" key="1">
    <citation type="submission" date="2020-12" db="EMBL/GenBank/DDBJ databases">
        <title>The genome sequence of Inhella sp. 1Y17.</title>
        <authorList>
            <person name="Liu Y."/>
        </authorList>
    </citation>
    <scope>NUCLEOTIDE SEQUENCE</scope>
    <source>
        <strain evidence="3">1Y17</strain>
    </source>
</reference>
<protein>
    <submittedName>
        <fullName evidence="3">CbiX/SirB N-terminal domain-containing protein</fullName>
    </submittedName>
</protein>
<comment type="caution">
    <text evidence="3">The sequence shown here is derived from an EMBL/GenBank/DDBJ whole genome shotgun (WGS) entry which is preliminary data.</text>
</comment>
<dbReference type="PANTHER" id="PTHR33542:SF3">
    <property type="entry name" value="SIROHYDROCHLORIN FERROCHELATASE, CHLOROPLASTIC"/>
    <property type="match status" value="1"/>
</dbReference>
<dbReference type="Gene3D" id="3.40.50.1400">
    <property type="match status" value="1"/>
</dbReference>
<organism evidence="3 4">
    <name type="scientific">Inhella proteolytica</name>
    <dbReference type="NCBI Taxonomy" id="2795029"/>
    <lineage>
        <taxon>Bacteria</taxon>
        <taxon>Pseudomonadati</taxon>
        <taxon>Pseudomonadota</taxon>
        <taxon>Betaproteobacteria</taxon>
        <taxon>Burkholderiales</taxon>
        <taxon>Sphaerotilaceae</taxon>
        <taxon>Inhella</taxon>
    </lineage>
</organism>
<evidence type="ECO:0000313" key="3">
    <source>
        <dbReference type="EMBL" id="MBH9576319.1"/>
    </source>
</evidence>
<proteinExistence type="predicted"/>
<dbReference type="CDD" id="cd03416">
    <property type="entry name" value="CbiX_SirB_N"/>
    <property type="match status" value="1"/>
</dbReference>
<evidence type="ECO:0000256" key="1">
    <source>
        <dbReference type="ARBA" id="ARBA00022723"/>
    </source>
</evidence>
<dbReference type="GO" id="GO:0046872">
    <property type="term" value="F:metal ion binding"/>
    <property type="evidence" value="ECO:0007669"/>
    <property type="project" value="UniProtKB-KW"/>
</dbReference>
<dbReference type="SUPFAM" id="SSF53800">
    <property type="entry name" value="Chelatase"/>
    <property type="match status" value="1"/>
</dbReference>
<name>A0A931NGQ5_9BURK</name>
<keyword evidence="2" id="KW-0456">Lyase</keyword>
<dbReference type="PANTHER" id="PTHR33542">
    <property type="entry name" value="SIROHYDROCHLORIN FERROCHELATASE, CHLOROPLASTIC"/>
    <property type="match status" value="1"/>
</dbReference>
<dbReference type="InterPro" id="IPR002762">
    <property type="entry name" value="CbiX-like"/>
</dbReference>
<evidence type="ECO:0000256" key="2">
    <source>
        <dbReference type="ARBA" id="ARBA00023239"/>
    </source>
</evidence>
<dbReference type="RefSeq" id="WP_198109942.1">
    <property type="nucleotide sequence ID" value="NZ_JAEDAK010000003.1"/>
</dbReference>
<dbReference type="EMBL" id="JAEDAK010000003">
    <property type="protein sequence ID" value="MBH9576319.1"/>
    <property type="molecule type" value="Genomic_DNA"/>
</dbReference>
<dbReference type="AlphaFoldDB" id="A0A931NGQ5"/>
<gene>
    <name evidence="3" type="ORF">I7X39_05285</name>
</gene>
<sequence length="126" mass="13462">MKRGLLLVAHGARNPAWAAPFERLRERLQLEQPDRAVALAYLELMEPAPAQALQQLAAAGVGRVEVLPMFLGGAGHVQRDLAPLLEAARASLGIEIQVHAALGEQPTMLDAMSQLCLRLLEAGGTP</sequence>
<dbReference type="GO" id="GO:0016829">
    <property type="term" value="F:lyase activity"/>
    <property type="evidence" value="ECO:0007669"/>
    <property type="project" value="UniProtKB-KW"/>
</dbReference>
<dbReference type="InterPro" id="IPR050963">
    <property type="entry name" value="Sirohydro_Cobaltochel/CbiX"/>
</dbReference>
<dbReference type="Proteomes" id="UP000613266">
    <property type="component" value="Unassembled WGS sequence"/>
</dbReference>